<protein>
    <recommendedName>
        <fullName evidence="3">Post-segregation antitoxin CcdA</fullName>
    </recommendedName>
</protein>
<dbReference type="AlphaFoldDB" id="A0A543CMH4"/>
<evidence type="ECO:0000313" key="2">
    <source>
        <dbReference type="Proteomes" id="UP000316096"/>
    </source>
</evidence>
<dbReference type="EMBL" id="VFOZ01000001">
    <property type="protein sequence ID" value="TQL98311.1"/>
    <property type="molecule type" value="Genomic_DNA"/>
</dbReference>
<sequence>MASEKVTVTIPAEVLGPARESAGGNLSAYVARALRAQLVHEAMDTLAEDMEANPGFRLAHDEWLADMQAEQTAIGDDRSGGPAA</sequence>
<organism evidence="1 2">
    <name type="scientific">Actinoallomurus bryophytorum</name>
    <dbReference type="NCBI Taxonomy" id="1490222"/>
    <lineage>
        <taxon>Bacteria</taxon>
        <taxon>Bacillati</taxon>
        <taxon>Actinomycetota</taxon>
        <taxon>Actinomycetes</taxon>
        <taxon>Streptosporangiales</taxon>
        <taxon>Thermomonosporaceae</taxon>
        <taxon>Actinoallomurus</taxon>
    </lineage>
</organism>
<proteinExistence type="predicted"/>
<dbReference type="RefSeq" id="WP_141956928.1">
    <property type="nucleotide sequence ID" value="NZ_VFOZ01000001.1"/>
</dbReference>
<name>A0A543CMH4_9ACTN</name>
<accession>A0A543CMH4</accession>
<dbReference type="Proteomes" id="UP000316096">
    <property type="component" value="Unassembled WGS sequence"/>
</dbReference>
<reference evidence="1 2" key="1">
    <citation type="submission" date="2019-06" db="EMBL/GenBank/DDBJ databases">
        <title>Sequencing the genomes of 1000 actinobacteria strains.</title>
        <authorList>
            <person name="Klenk H.-P."/>
        </authorList>
    </citation>
    <scope>NUCLEOTIDE SEQUENCE [LARGE SCALE GENOMIC DNA]</scope>
    <source>
        <strain evidence="1 2">DSM 102200</strain>
    </source>
</reference>
<evidence type="ECO:0008006" key="3">
    <source>
        <dbReference type="Google" id="ProtNLM"/>
    </source>
</evidence>
<dbReference type="OrthoDB" id="3538901at2"/>
<comment type="caution">
    <text evidence="1">The sequence shown here is derived from an EMBL/GenBank/DDBJ whole genome shotgun (WGS) entry which is preliminary data.</text>
</comment>
<gene>
    <name evidence="1" type="ORF">FB559_3934</name>
</gene>
<evidence type="ECO:0000313" key="1">
    <source>
        <dbReference type="EMBL" id="TQL98311.1"/>
    </source>
</evidence>
<keyword evidence="2" id="KW-1185">Reference proteome</keyword>